<dbReference type="Gene3D" id="2.30.30.910">
    <property type="match status" value="1"/>
</dbReference>
<dbReference type="Gene3D" id="2.60.40.4070">
    <property type="match status" value="1"/>
</dbReference>
<dbReference type="Pfam" id="PF13860">
    <property type="entry name" value="FlgD_ig"/>
    <property type="match status" value="1"/>
</dbReference>
<evidence type="ECO:0000313" key="3">
    <source>
        <dbReference type="Proteomes" id="UP001500235"/>
    </source>
</evidence>
<reference evidence="3" key="1">
    <citation type="journal article" date="2019" name="Int. J. Syst. Evol. Microbiol.">
        <title>The Global Catalogue of Microorganisms (GCM) 10K type strain sequencing project: providing services to taxonomists for standard genome sequencing and annotation.</title>
        <authorList>
            <consortium name="The Broad Institute Genomics Platform"/>
            <consortium name="The Broad Institute Genome Sequencing Center for Infectious Disease"/>
            <person name="Wu L."/>
            <person name="Ma J."/>
        </authorList>
    </citation>
    <scope>NUCLEOTIDE SEQUENCE [LARGE SCALE GENOMIC DNA]</scope>
    <source>
        <strain evidence="3">JCM 17563</strain>
    </source>
</reference>
<dbReference type="EMBL" id="BAABBQ010000001">
    <property type="protein sequence ID" value="GAA4009875.1"/>
    <property type="molecule type" value="Genomic_DNA"/>
</dbReference>
<protein>
    <recommendedName>
        <fullName evidence="1">FlgD/Vpr Ig-like domain-containing protein</fullName>
    </recommendedName>
</protein>
<proteinExistence type="predicted"/>
<evidence type="ECO:0000313" key="2">
    <source>
        <dbReference type="EMBL" id="GAA4009875.1"/>
    </source>
</evidence>
<name>A0ABP7SCI4_9SPHN</name>
<gene>
    <name evidence="2" type="ORF">GCM10022280_03690</name>
</gene>
<dbReference type="RefSeq" id="WP_344705695.1">
    <property type="nucleotide sequence ID" value="NZ_BAABBQ010000001.1"/>
</dbReference>
<dbReference type="InterPro" id="IPR025965">
    <property type="entry name" value="FlgD/Vpr_Ig-like"/>
</dbReference>
<sequence>MLKDILSRLSGDDLSRAGQLIDRTAEFRSSVSGLSADRPAEWRWSFPAAPSSVSAEILDSGGRVVARPAVTGAGTGSLQWDGTLADGGKAGEGAYVLRLTAKDAGGAAMTADLTSIGRVREVLSRDGELWVGLGGVALPLDKLVRIAA</sequence>
<keyword evidence="3" id="KW-1185">Reference proteome</keyword>
<organism evidence="2 3">
    <name type="scientific">Sphingomonas swuensis</name>
    <dbReference type="NCBI Taxonomy" id="977800"/>
    <lineage>
        <taxon>Bacteria</taxon>
        <taxon>Pseudomonadati</taxon>
        <taxon>Pseudomonadota</taxon>
        <taxon>Alphaproteobacteria</taxon>
        <taxon>Sphingomonadales</taxon>
        <taxon>Sphingomonadaceae</taxon>
        <taxon>Sphingomonas</taxon>
    </lineage>
</organism>
<feature type="domain" description="FlgD/Vpr Ig-like" evidence="1">
    <location>
        <begin position="36"/>
        <end position="104"/>
    </location>
</feature>
<dbReference type="Proteomes" id="UP001500235">
    <property type="component" value="Unassembled WGS sequence"/>
</dbReference>
<accession>A0ABP7SCI4</accession>
<evidence type="ECO:0000259" key="1">
    <source>
        <dbReference type="Pfam" id="PF13860"/>
    </source>
</evidence>
<comment type="caution">
    <text evidence="2">The sequence shown here is derived from an EMBL/GenBank/DDBJ whole genome shotgun (WGS) entry which is preliminary data.</text>
</comment>